<comment type="caution">
    <text evidence="1">The sequence shown here is derived from an EMBL/GenBank/DDBJ whole genome shotgun (WGS) entry which is preliminary data.</text>
</comment>
<proteinExistence type="predicted"/>
<name>A0ABR4CES3_9HELO</name>
<reference evidence="1 2" key="1">
    <citation type="journal article" date="2024" name="Commun. Biol.">
        <title>Comparative genomic analysis of thermophilic fungi reveals convergent evolutionary adaptations and gene losses.</title>
        <authorList>
            <person name="Steindorff A.S."/>
            <person name="Aguilar-Pontes M.V."/>
            <person name="Robinson A.J."/>
            <person name="Andreopoulos B."/>
            <person name="LaButti K."/>
            <person name="Kuo A."/>
            <person name="Mondo S."/>
            <person name="Riley R."/>
            <person name="Otillar R."/>
            <person name="Haridas S."/>
            <person name="Lipzen A."/>
            <person name="Grimwood J."/>
            <person name="Schmutz J."/>
            <person name="Clum A."/>
            <person name="Reid I.D."/>
            <person name="Moisan M.C."/>
            <person name="Butler G."/>
            <person name="Nguyen T.T.M."/>
            <person name="Dewar K."/>
            <person name="Conant G."/>
            <person name="Drula E."/>
            <person name="Henrissat B."/>
            <person name="Hansel C."/>
            <person name="Singer S."/>
            <person name="Hutchinson M.I."/>
            <person name="de Vries R.P."/>
            <person name="Natvig D.O."/>
            <person name="Powell A.J."/>
            <person name="Tsang A."/>
            <person name="Grigoriev I.V."/>
        </authorList>
    </citation>
    <scope>NUCLEOTIDE SEQUENCE [LARGE SCALE GENOMIC DNA]</scope>
    <source>
        <strain evidence="1 2">CBS 494.80</strain>
    </source>
</reference>
<evidence type="ECO:0000313" key="1">
    <source>
        <dbReference type="EMBL" id="KAL2068445.1"/>
    </source>
</evidence>
<dbReference type="Proteomes" id="UP001595075">
    <property type="component" value="Unassembled WGS sequence"/>
</dbReference>
<sequence length="151" mass="17476">MEDEPFNSSDIEFSLTPQRFSNTGTNSIALIRETMSEDRIASKKRARNLTDIRGAPATQYSRSLSLNRLREYANTNNLTINPESRPDRAIMVRFVDTIVKYMKARADDDTAVPLRQGFKYRIGRWLAGLRFEYPLFNFSKYKAIRIDALID</sequence>
<keyword evidence="2" id="KW-1185">Reference proteome</keyword>
<gene>
    <name evidence="1" type="ORF">VTL71DRAFT_16543</name>
</gene>
<organism evidence="1 2">
    <name type="scientific">Oculimacula yallundae</name>
    <dbReference type="NCBI Taxonomy" id="86028"/>
    <lineage>
        <taxon>Eukaryota</taxon>
        <taxon>Fungi</taxon>
        <taxon>Dikarya</taxon>
        <taxon>Ascomycota</taxon>
        <taxon>Pezizomycotina</taxon>
        <taxon>Leotiomycetes</taxon>
        <taxon>Helotiales</taxon>
        <taxon>Ploettnerulaceae</taxon>
        <taxon>Oculimacula</taxon>
    </lineage>
</organism>
<evidence type="ECO:0000313" key="2">
    <source>
        <dbReference type="Proteomes" id="UP001595075"/>
    </source>
</evidence>
<protein>
    <submittedName>
        <fullName evidence="1">Uncharacterized protein</fullName>
    </submittedName>
</protein>
<dbReference type="EMBL" id="JAZHXI010000009">
    <property type="protein sequence ID" value="KAL2068445.1"/>
    <property type="molecule type" value="Genomic_DNA"/>
</dbReference>
<accession>A0ABR4CES3</accession>